<comment type="caution">
    <text evidence="4">The sequence shown here is derived from an EMBL/GenBank/DDBJ whole genome shotgun (WGS) entry which is preliminary data.</text>
</comment>
<gene>
    <name evidence="4" type="ORF">G6011_03801</name>
</gene>
<reference evidence="4" key="1">
    <citation type="submission" date="2021-07" db="EMBL/GenBank/DDBJ databases">
        <title>Genome Resource of American Ginseng Black Spot Pathogen Alternaria panax.</title>
        <authorList>
            <person name="Qiu C."/>
            <person name="Wang W."/>
            <person name="Liu Z."/>
        </authorList>
    </citation>
    <scope>NUCLEOTIDE SEQUENCE</scope>
    <source>
        <strain evidence="4">BNCC115425</strain>
    </source>
</reference>
<evidence type="ECO:0000313" key="5">
    <source>
        <dbReference type="Proteomes" id="UP001199106"/>
    </source>
</evidence>
<accession>A0AAD4IFE4</accession>
<evidence type="ECO:0000256" key="3">
    <source>
        <dbReference type="SAM" id="Phobius"/>
    </source>
</evidence>
<feature type="compositionally biased region" description="Low complexity" evidence="2">
    <location>
        <begin position="431"/>
        <end position="441"/>
    </location>
</feature>
<feature type="region of interest" description="Disordered" evidence="2">
    <location>
        <begin position="362"/>
        <end position="470"/>
    </location>
</feature>
<evidence type="ECO:0000256" key="2">
    <source>
        <dbReference type="SAM" id="MobiDB-lite"/>
    </source>
</evidence>
<sequence>MAVGLGETITVINKSGKVVSSSKHIVNVFKEAKAAYRERKAEIKAERDAVVREKEIAKKALRIDNDDTRSQASHRSKASKAHTHRKHDRPTMERGYSDSFYANDSPRSSKHRFEDDLGGHDAHNKEIARRNSDQAVQRTSDSSKSRSKSVDMDLCYGDVPPPLPEKKYSDLELKEKASKIEMLLDEANCLQHTATAMIDNLQKNPEALAAVSLTLAEISAIVGKMGPGVLTTLKGSFPAVAALLLSPQFMIAGGVAVGVTIVALGGYKIIKKMQVQTEVEAPMPAPPQMPLPVRAATMPAMIEDSNNELDELEPQELSRVEKWRRGIADVEANSAGTSVDGEFITPEASRTLCAAGVLDEDDLKSRRSTRSKRTSDSKHKEHKEHKSHRAPKSEISVKTSKTSDSKRHSSKEKSSKEKSSKEKSSKEKVASSKVAPSVSSKSGKESSKTKKKEKEPSGLKMLFRAHTVAV</sequence>
<dbReference type="AlphaFoldDB" id="A0AAD4IFE4"/>
<feature type="compositionally biased region" description="Basic and acidic residues" evidence="2">
    <location>
        <begin position="401"/>
        <end position="430"/>
    </location>
</feature>
<feature type="compositionally biased region" description="Basic residues" evidence="2">
    <location>
        <begin position="72"/>
        <end position="88"/>
    </location>
</feature>
<feature type="compositionally biased region" description="Basic and acidic residues" evidence="2">
    <location>
        <begin position="111"/>
        <end position="132"/>
    </location>
</feature>
<proteinExistence type="predicted"/>
<keyword evidence="3" id="KW-0812">Transmembrane</keyword>
<feature type="compositionally biased region" description="Basic and acidic residues" evidence="2">
    <location>
        <begin position="141"/>
        <end position="151"/>
    </location>
</feature>
<protein>
    <submittedName>
        <fullName evidence="4">Uncharacterized protein</fullName>
    </submittedName>
</protein>
<evidence type="ECO:0000313" key="4">
    <source>
        <dbReference type="EMBL" id="KAG9193766.1"/>
    </source>
</evidence>
<organism evidence="4 5">
    <name type="scientific">Alternaria panax</name>
    <dbReference type="NCBI Taxonomy" id="48097"/>
    <lineage>
        <taxon>Eukaryota</taxon>
        <taxon>Fungi</taxon>
        <taxon>Dikarya</taxon>
        <taxon>Ascomycota</taxon>
        <taxon>Pezizomycotina</taxon>
        <taxon>Dothideomycetes</taxon>
        <taxon>Pleosporomycetidae</taxon>
        <taxon>Pleosporales</taxon>
        <taxon>Pleosporineae</taxon>
        <taxon>Pleosporaceae</taxon>
        <taxon>Alternaria</taxon>
        <taxon>Alternaria sect. Panax</taxon>
    </lineage>
</organism>
<feature type="compositionally biased region" description="Basic and acidic residues" evidence="2">
    <location>
        <begin position="442"/>
        <end position="457"/>
    </location>
</feature>
<feature type="region of interest" description="Disordered" evidence="2">
    <location>
        <begin position="62"/>
        <end position="167"/>
    </location>
</feature>
<feature type="transmembrane region" description="Helical" evidence="3">
    <location>
        <begin position="237"/>
        <end position="264"/>
    </location>
</feature>
<keyword evidence="3" id="KW-1133">Transmembrane helix</keyword>
<feature type="coiled-coil region" evidence="1">
    <location>
        <begin position="26"/>
        <end position="53"/>
    </location>
</feature>
<keyword evidence="5" id="KW-1185">Reference proteome</keyword>
<dbReference type="Proteomes" id="UP001199106">
    <property type="component" value="Unassembled WGS sequence"/>
</dbReference>
<keyword evidence="3" id="KW-0472">Membrane</keyword>
<name>A0AAD4IFE4_9PLEO</name>
<evidence type="ECO:0000256" key="1">
    <source>
        <dbReference type="SAM" id="Coils"/>
    </source>
</evidence>
<keyword evidence="1" id="KW-0175">Coiled coil</keyword>
<dbReference type="EMBL" id="JAANER010000002">
    <property type="protein sequence ID" value="KAG9193766.1"/>
    <property type="molecule type" value="Genomic_DNA"/>
</dbReference>
<feature type="compositionally biased region" description="Basic residues" evidence="2">
    <location>
        <begin position="380"/>
        <end position="390"/>
    </location>
</feature>